<evidence type="ECO:0000259" key="1">
    <source>
        <dbReference type="Pfam" id="PF00899"/>
    </source>
</evidence>
<keyword evidence="2" id="KW-0548">Nucleotidyltransferase</keyword>
<dbReference type="GO" id="GO:0008641">
    <property type="term" value="F:ubiquitin-like modifier activating enzyme activity"/>
    <property type="evidence" value="ECO:0007669"/>
    <property type="project" value="InterPro"/>
</dbReference>
<dbReference type="GO" id="GO:0016779">
    <property type="term" value="F:nucleotidyltransferase activity"/>
    <property type="evidence" value="ECO:0007669"/>
    <property type="project" value="UniProtKB-KW"/>
</dbReference>
<dbReference type="Proteomes" id="UP001057580">
    <property type="component" value="Plasmid unnamed1"/>
</dbReference>
<dbReference type="InterPro" id="IPR045886">
    <property type="entry name" value="ThiF/MoeB/HesA"/>
</dbReference>
<dbReference type="AlphaFoldDB" id="A0A9E7R7Q7"/>
<dbReference type="GO" id="GO:0061503">
    <property type="term" value="F:tRNA threonylcarbamoyladenosine dehydratase"/>
    <property type="evidence" value="ECO:0007669"/>
    <property type="project" value="TreeGrafter"/>
</dbReference>
<dbReference type="GeneID" id="74945107"/>
<keyword evidence="2" id="KW-0808">Transferase</keyword>
<dbReference type="InterPro" id="IPR035985">
    <property type="entry name" value="Ubiquitin-activating_enz"/>
</dbReference>
<dbReference type="SUPFAM" id="SSF69572">
    <property type="entry name" value="Activating enzymes of the ubiquitin-like proteins"/>
    <property type="match status" value="1"/>
</dbReference>
<geneLocation type="plasmid" evidence="2 3">
    <name>unnamed1</name>
</geneLocation>
<dbReference type="PANTHER" id="PTHR43267:SF1">
    <property type="entry name" value="TRNA THREONYLCARBAMOYLADENOSINE DEHYDRATASE"/>
    <property type="match status" value="1"/>
</dbReference>
<feature type="domain" description="THIF-type NAD/FAD binding fold" evidence="1">
    <location>
        <begin position="235"/>
        <end position="497"/>
    </location>
</feature>
<dbReference type="EMBL" id="CP104004">
    <property type="protein sequence ID" value="UWM57067.1"/>
    <property type="molecule type" value="Genomic_DNA"/>
</dbReference>
<organism evidence="2 3">
    <name type="scientific">Salinirubellus salinus</name>
    <dbReference type="NCBI Taxonomy" id="1364945"/>
    <lineage>
        <taxon>Archaea</taxon>
        <taxon>Methanobacteriati</taxon>
        <taxon>Methanobacteriota</taxon>
        <taxon>Stenosarchaea group</taxon>
        <taxon>Halobacteria</taxon>
        <taxon>Halobacteriales</taxon>
        <taxon>Natronomonadaceae</taxon>
        <taxon>Salinirubellus</taxon>
    </lineage>
</organism>
<name>A0A9E7R7Q7_9EURY</name>
<dbReference type="GO" id="GO:0061504">
    <property type="term" value="P:cyclic threonylcarbamoyladenosine biosynthetic process"/>
    <property type="evidence" value="ECO:0007669"/>
    <property type="project" value="TreeGrafter"/>
</dbReference>
<accession>A0A9E7R7Q7</accession>
<dbReference type="KEGG" id="ssai:N0B31_21755"/>
<dbReference type="RefSeq" id="WP_260644158.1">
    <property type="nucleotide sequence ID" value="NZ_CP104004.1"/>
</dbReference>
<reference evidence="2" key="1">
    <citation type="submission" date="2022-09" db="EMBL/GenBank/DDBJ databases">
        <title>Diverse halophilic archaea isolated from saline environments.</title>
        <authorList>
            <person name="Cui H.-L."/>
        </authorList>
    </citation>
    <scope>NUCLEOTIDE SEQUENCE</scope>
    <source>
        <strain evidence="2">ZS-35-S2</strain>
        <plasmid evidence="2">unnamed1</plasmid>
    </source>
</reference>
<protein>
    <submittedName>
        <fullName evidence="2">ThiF family adenylyltransferase</fullName>
    </submittedName>
</protein>
<gene>
    <name evidence="2" type="ORF">N0B31_21755</name>
</gene>
<dbReference type="PANTHER" id="PTHR43267">
    <property type="entry name" value="TRNA THREONYLCARBAMOYLADENOSINE DEHYDRATASE"/>
    <property type="match status" value="1"/>
</dbReference>
<sequence>MTGAYRARAVGEKSPPSQAAEFQFALSEGTWETLDRFLKPPEGHHLHGLPERGAIGIITPSTGDRRTTYLLQKVAEPGPGDVYFDGQLKFHPDYTLRAINEAAEVPGAGLIFIHTHPGSGATPSAPDKIADKEELYDIGLNLGSEVPLAAGIVTDRPNPETGQREWSVRAYEFVYPNSSTAKGASRTGEETGEFTHATAVRVVGERIRKLPTIRNATGPAGTGGAIDSEAQGSTVELWGERGQQTLAGFRVGVVGLGGVGSLLAEQLARLGVEETVFVDFDYLERANLNRSYGATSDDVGKPKVEVAKEIAERSATNPQFTAQAEYGSVVEEDEEHACLPQLLDCDIIINAADTHWVRYLLDEVSHAHLIPVLDGGTELIPNDDKDELDIGSRSLISATGPGHPCLECTGHWFHGDQEEGVIHDREPDAARGAGYVQGMDDGEELADDGEGDERAPSVATNNGLVASLLALRFQALAVGITSRALVGSQEYDALFGTVDWQEDSNNEKRISCKEDCNRKEALARGDHYELPTEPDPTFHKILEEHREDNQQQKTTPDAKEQAERSVFQRITAYIARLVNRGLKGRTQ</sequence>
<keyword evidence="3" id="KW-1185">Reference proteome</keyword>
<dbReference type="Pfam" id="PF00899">
    <property type="entry name" value="ThiF"/>
    <property type="match status" value="1"/>
</dbReference>
<keyword evidence="2" id="KW-0614">Plasmid</keyword>
<dbReference type="InterPro" id="IPR000594">
    <property type="entry name" value="ThiF_NAD_FAD-bd"/>
</dbReference>
<dbReference type="Gene3D" id="3.40.50.720">
    <property type="entry name" value="NAD(P)-binding Rossmann-like Domain"/>
    <property type="match status" value="1"/>
</dbReference>
<evidence type="ECO:0000313" key="3">
    <source>
        <dbReference type="Proteomes" id="UP001057580"/>
    </source>
</evidence>
<proteinExistence type="predicted"/>
<evidence type="ECO:0000313" key="2">
    <source>
        <dbReference type="EMBL" id="UWM57067.1"/>
    </source>
</evidence>